<dbReference type="Proteomes" id="UP001642720">
    <property type="component" value="Unassembled WGS sequence"/>
</dbReference>
<evidence type="ECO:0000313" key="3">
    <source>
        <dbReference type="Proteomes" id="UP001642720"/>
    </source>
</evidence>
<accession>A0ABY2H2F5</accession>
<feature type="compositionally biased region" description="Basic and acidic residues" evidence="1">
    <location>
        <begin position="15"/>
        <end position="25"/>
    </location>
</feature>
<proteinExistence type="predicted"/>
<organism evidence="2 3">
    <name type="scientific">Trichoderma ghanense</name>
    <dbReference type="NCBI Taxonomy" id="65468"/>
    <lineage>
        <taxon>Eukaryota</taxon>
        <taxon>Fungi</taxon>
        <taxon>Dikarya</taxon>
        <taxon>Ascomycota</taxon>
        <taxon>Pezizomycotina</taxon>
        <taxon>Sordariomycetes</taxon>
        <taxon>Hypocreomycetidae</taxon>
        <taxon>Hypocreales</taxon>
        <taxon>Hypocreaceae</taxon>
        <taxon>Trichoderma</taxon>
    </lineage>
</organism>
<keyword evidence="3" id="KW-1185">Reference proteome</keyword>
<dbReference type="EMBL" id="PPTA01000007">
    <property type="protein sequence ID" value="TFB02437.1"/>
    <property type="molecule type" value="Genomic_DNA"/>
</dbReference>
<feature type="region of interest" description="Disordered" evidence="1">
    <location>
        <begin position="1"/>
        <end position="28"/>
    </location>
</feature>
<evidence type="ECO:0000256" key="1">
    <source>
        <dbReference type="SAM" id="MobiDB-lite"/>
    </source>
</evidence>
<sequence length="63" mass="7270">MDAGVESVRLPNESLTRHQQPEGERASGGVWCEDLSEIEAKAMSRRKREGVCGGWWWRLQVKW</sequence>
<comment type="caution">
    <text evidence="2">The sequence shown here is derived from an EMBL/GenBank/DDBJ whole genome shotgun (WGS) entry which is preliminary data.</text>
</comment>
<reference evidence="2 3" key="1">
    <citation type="submission" date="2018-01" db="EMBL/GenBank/DDBJ databases">
        <title>Genome characterization of the sugarcane-associated fungus Trichoderma ghanense CCMA-1212 and their application in lignocelulose bioconversion.</title>
        <authorList>
            <person name="Steindorff A.S."/>
            <person name="Mendes T.D."/>
            <person name="Vilela E.S.D."/>
            <person name="Rodrigues D.S."/>
            <person name="Formighieri E.F."/>
            <person name="Melo I.S."/>
            <person name="Favaro L.C.L."/>
        </authorList>
    </citation>
    <scope>NUCLEOTIDE SEQUENCE [LARGE SCALE GENOMIC DNA]</scope>
    <source>
        <strain evidence="2 3">CCMA-1212</strain>
    </source>
</reference>
<protein>
    <submittedName>
        <fullName evidence="2">Uncharacterized protein</fullName>
    </submittedName>
</protein>
<evidence type="ECO:0000313" key="2">
    <source>
        <dbReference type="EMBL" id="TFB02437.1"/>
    </source>
</evidence>
<name>A0ABY2H2F5_9HYPO</name>
<gene>
    <name evidence="2" type="ORF">CCMA1212_005885</name>
</gene>
<dbReference type="RefSeq" id="XP_073558638.1">
    <property type="nucleotide sequence ID" value="XM_073703130.1"/>
</dbReference>
<dbReference type="GeneID" id="300577580"/>